<dbReference type="AlphaFoldDB" id="A0A2U2AJU1"/>
<organism evidence="1 2">
    <name type="scientific">Ignatzschineria indica</name>
    <dbReference type="NCBI Taxonomy" id="472583"/>
    <lineage>
        <taxon>Bacteria</taxon>
        <taxon>Pseudomonadati</taxon>
        <taxon>Pseudomonadota</taxon>
        <taxon>Gammaproteobacteria</taxon>
        <taxon>Cardiobacteriales</taxon>
        <taxon>Ignatzschineriaceae</taxon>
        <taxon>Ignatzschineria</taxon>
    </lineage>
</organism>
<keyword evidence="2" id="KW-1185">Reference proteome</keyword>
<dbReference type="InterPro" id="IPR011204">
    <property type="entry name" value="Virulence_RhuM-like"/>
</dbReference>
<reference evidence="1 2" key="1">
    <citation type="journal article" date="2018" name="Genome Announc.">
        <title>Ignatzschineria cameli sp. nov., isolated from necrotic foot tissue of dromedaries (Camelus dromedarius) and associated maggots (Wohlfahrtia species) in Dubai.</title>
        <authorList>
            <person name="Tsang C.C."/>
            <person name="Tang J.Y."/>
            <person name="Fong J.Y."/>
            <person name="Kinne J."/>
            <person name="Lee H.H."/>
            <person name="Joseph M."/>
            <person name="Jose S."/>
            <person name="Schuster R.K."/>
            <person name="Tang Y."/>
            <person name="Sivakumar S."/>
            <person name="Chen J.H."/>
            <person name="Teng J.L."/>
            <person name="Lau S.K."/>
            <person name="Wernery U."/>
            <person name="Woo P.C."/>
        </authorList>
    </citation>
    <scope>NUCLEOTIDE SEQUENCE [LARGE SCALE GENOMIC DNA]</scope>
    <source>
        <strain evidence="1 2">KCTC 22643</strain>
    </source>
</reference>
<dbReference type="Pfam" id="PF13310">
    <property type="entry name" value="Virulence_RhuM"/>
    <property type="match status" value="1"/>
</dbReference>
<gene>
    <name evidence="1" type="ORF">DC082_06600</name>
</gene>
<evidence type="ECO:0000313" key="1">
    <source>
        <dbReference type="EMBL" id="PWD83087.1"/>
    </source>
</evidence>
<comment type="caution">
    <text evidence="1">The sequence shown here is derived from an EMBL/GenBank/DDBJ whole genome shotgun (WGS) entry which is preliminary data.</text>
</comment>
<dbReference type="PANTHER" id="PTHR35810:SF1">
    <property type="entry name" value="CYTOPLASMIC PROTEIN"/>
    <property type="match status" value="1"/>
</dbReference>
<dbReference type="PANTHER" id="PTHR35810">
    <property type="entry name" value="CYTOPLASMIC PROTEIN-RELATED"/>
    <property type="match status" value="1"/>
</dbReference>
<name>A0A2U2AJU1_9GAMM</name>
<proteinExistence type="predicted"/>
<dbReference type="RefSeq" id="WP_109236301.1">
    <property type="nucleotide sequence ID" value="NZ_BMXZ01000002.1"/>
</dbReference>
<evidence type="ECO:0000313" key="2">
    <source>
        <dbReference type="Proteomes" id="UP000244948"/>
    </source>
</evidence>
<dbReference type="Proteomes" id="UP000244948">
    <property type="component" value="Unassembled WGS sequence"/>
</dbReference>
<protein>
    <submittedName>
        <fullName evidence="1">Uncharacterized protein</fullName>
    </submittedName>
</protein>
<accession>A0A2U2AJU1</accession>
<dbReference type="EMBL" id="QEWR01000003">
    <property type="protein sequence ID" value="PWD83087.1"/>
    <property type="molecule type" value="Genomic_DNA"/>
</dbReference>
<sequence>MSKVQNSETLLPTIYPTSPGFTEVSINEVDQDIWATSQNMADIFKVSKQSVEQEILTIYSNNQLDRSETNKEFLLSQKIDDRWIKRRIPHYNLDVILAVGYRLNSKRAGDFMRWANSVLKEHIEQGYSLNYSKLENDPEALRSLAEEVRALRSSEKSTYAILRDCFKICASDYDGDSQKARSFFALLQDKFYHAITSMTASKIILDRANAENKDIGLVTFNSEIPTKEEVKVAKNYFENKELKELHLLSEAFLVLAESLISRGVKMTMKGLHKKIDKVLKLHEYDVFGGYEDYTRDEADAHALRERDNYIEILKLQTLELDTPFSLDAFYDGEYNDLKEITAQITLPQLKKYLPDITEKLHFISKSTLLE</sequence>